<dbReference type="Proteomes" id="UP000796761">
    <property type="component" value="Unassembled WGS sequence"/>
</dbReference>
<keyword evidence="4" id="KW-1185">Reference proteome</keyword>
<evidence type="ECO:0000313" key="2">
    <source>
        <dbReference type="EMBL" id="TRZ05069.1"/>
    </source>
</evidence>
<feature type="region of interest" description="Disordered" evidence="1">
    <location>
        <begin position="54"/>
        <end position="87"/>
    </location>
</feature>
<dbReference type="EMBL" id="SWJQ01001693">
    <property type="protein sequence ID" value="TRZ07633.1"/>
    <property type="molecule type" value="Genomic_DNA"/>
</dbReference>
<protein>
    <submittedName>
        <fullName evidence="2">Uncharacterized protein</fullName>
    </submittedName>
</protein>
<feature type="compositionally biased region" description="Basic residues" evidence="1">
    <location>
        <begin position="63"/>
        <end position="72"/>
    </location>
</feature>
<dbReference type="OrthoDB" id="9219980at2759"/>
<comment type="caution">
    <text evidence="2">The sequence shown here is derived from an EMBL/GenBank/DDBJ whole genome shotgun (WGS) entry which is preliminary data.</text>
</comment>
<dbReference type="EMBL" id="SWJQ01006656">
    <property type="protein sequence ID" value="TRZ05069.1"/>
    <property type="molecule type" value="Genomic_DNA"/>
</dbReference>
<sequence>MAQGSDPASVHFNICIDGLDEGIESTISRFAGDTKLGVSVDLLEGRRAVHRALDKLDPGPKSSHGRLNKTKGRVLPFGHNNPCSAPG</sequence>
<evidence type="ECO:0000256" key="1">
    <source>
        <dbReference type="SAM" id="MobiDB-lite"/>
    </source>
</evidence>
<name>A0A8K1D3B6_9PASS</name>
<evidence type="ECO:0000313" key="4">
    <source>
        <dbReference type="Proteomes" id="UP000796761"/>
    </source>
</evidence>
<gene>
    <name evidence="3" type="ORF">HGM15179_019470</name>
    <name evidence="2" type="ORF">HGM15179_022037</name>
</gene>
<organism evidence="2 4">
    <name type="scientific">Zosterops borbonicus</name>
    <dbReference type="NCBI Taxonomy" id="364589"/>
    <lineage>
        <taxon>Eukaryota</taxon>
        <taxon>Metazoa</taxon>
        <taxon>Chordata</taxon>
        <taxon>Craniata</taxon>
        <taxon>Vertebrata</taxon>
        <taxon>Euteleostomi</taxon>
        <taxon>Archelosauria</taxon>
        <taxon>Archosauria</taxon>
        <taxon>Dinosauria</taxon>
        <taxon>Saurischia</taxon>
        <taxon>Theropoda</taxon>
        <taxon>Coelurosauria</taxon>
        <taxon>Aves</taxon>
        <taxon>Neognathae</taxon>
        <taxon>Neoaves</taxon>
        <taxon>Telluraves</taxon>
        <taxon>Australaves</taxon>
        <taxon>Passeriformes</taxon>
        <taxon>Sylvioidea</taxon>
        <taxon>Zosteropidae</taxon>
        <taxon>Zosterops</taxon>
    </lineage>
</organism>
<accession>A0A8K1D3B6</accession>
<proteinExistence type="predicted"/>
<dbReference type="AlphaFoldDB" id="A0A8K1D3B6"/>
<reference evidence="2" key="1">
    <citation type="submission" date="2019-04" db="EMBL/GenBank/DDBJ databases">
        <title>Genome assembly of Zosterops borbonicus 15179.</title>
        <authorList>
            <person name="Leroy T."/>
            <person name="Anselmetti Y."/>
            <person name="Tilak M.-K."/>
            <person name="Nabholz B."/>
        </authorList>
    </citation>
    <scope>NUCLEOTIDE SEQUENCE</scope>
    <source>
        <strain evidence="2">HGM_15179</strain>
        <tissue evidence="2">Muscle</tissue>
    </source>
</reference>
<evidence type="ECO:0000313" key="3">
    <source>
        <dbReference type="EMBL" id="TRZ07633.1"/>
    </source>
</evidence>